<accession>A0A1G4TRH1</accession>
<gene>
    <name evidence="2" type="ORF">SAMN04487970_106319</name>
</gene>
<protein>
    <recommendedName>
        <fullName evidence="1">Phage-Barnase-EndoU-ColicinE5/D-RelE like nuclease 3 domain-containing protein</fullName>
    </recommendedName>
</protein>
<dbReference type="OrthoDB" id="1701313at2"/>
<dbReference type="Pfam" id="PF18812">
    <property type="entry name" value="PBECR3"/>
    <property type="match status" value="1"/>
</dbReference>
<dbReference type="EMBL" id="FMTT01000063">
    <property type="protein sequence ID" value="SCW83941.1"/>
    <property type="molecule type" value="Genomic_DNA"/>
</dbReference>
<dbReference type="STRING" id="624147.SAMN04487970_106319"/>
<organism evidence="2 3">
    <name type="scientific">Paenibacillus tianmuensis</name>
    <dbReference type="NCBI Taxonomy" id="624147"/>
    <lineage>
        <taxon>Bacteria</taxon>
        <taxon>Bacillati</taxon>
        <taxon>Bacillota</taxon>
        <taxon>Bacilli</taxon>
        <taxon>Bacillales</taxon>
        <taxon>Paenibacillaceae</taxon>
        <taxon>Paenibacillus</taxon>
    </lineage>
</organism>
<evidence type="ECO:0000313" key="2">
    <source>
        <dbReference type="EMBL" id="SCW83941.1"/>
    </source>
</evidence>
<proteinExistence type="predicted"/>
<reference evidence="3" key="1">
    <citation type="submission" date="2016-10" db="EMBL/GenBank/DDBJ databases">
        <authorList>
            <person name="Varghese N."/>
            <person name="Submissions S."/>
        </authorList>
    </citation>
    <scope>NUCLEOTIDE SEQUENCE [LARGE SCALE GENOMIC DNA]</scope>
    <source>
        <strain evidence="3">CGMCC 1.8946</strain>
    </source>
</reference>
<dbReference type="AlphaFoldDB" id="A0A1G4TRH1"/>
<evidence type="ECO:0000313" key="3">
    <source>
        <dbReference type="Proteomes" id="UP000198601"/>
    </source>
</evidence>
<sequence length="121" mass="14138">MPEKIGIIKTKEIQHLGLTVPVGTPIFIGDQNREHMRDQHPEDYRNYGHYLNEIIAQPDYVAKHPKDGSIQYIKEYGSPEDRVLVAVRMTAKGTFFARTLFVMSKEKWTSYSENEYLFPYI</sequence>
<evidence type="ECO:0000259" key="1">
    <source>
        <dbReference type="Pfam" id="PF18812"/>
    </source>
</evidence>
<dbReference type="RefSeq" id="WP_090676594.1">
    <property type="nucleotide sequence ID" value="NZ_FMTT01000063.1"/>
</dbReference>
<dbReference type="Proteomes" id="UP000198601">
    <property type="component" value="Unassembled WGS sequence"/>
</dbReference>
<name>A0A1G4TRH1_9BACL</name>
<keyword evidence="3" id="KW-1185">Reference proteome</keyword>
<dbReference type="InterPro" id="IPR041301">
    <property type="entry name" value="PBECR3"/>
</dbReference>
<feature type="domain" description="Phage-Barnase-EndoU-ColicinE5/D-RelE like nuclease 3" evidence="1">
    <location>
        <begin position="4"/>
        <end position="109"/>
    </location>
</feature>